<evidence type="ECO:0000313" key="4">
    <source>
        <dbReference type="EMBL" id="KAF2722440.1"/>
    </source>
</evidence>
<dbReference type="SUPFAM" id="SSF54637">
    <property type="entry name" value="Thioesterase/thiol ester dehydrase-isomerase"/>
    <property type="match status" value="1"/>
</dbReference>
<reference evidence="4" key="1">
    <citation type="journal article" date="2020" name="Stud. Mycol.">
        <title>101 Dothideomycetes genomes: a test case for predicting lifestyles and emergence of pathogens.</title>
        <authorList>
            <person name="Haridas S."/>
            <person name="Albert R."/>
            <person name="Binder M."/>
            <person name="Bloem J."/>
            <person name="Labutti K."/>
            <person name="Salamov A."/>
            <person name="Andreopoulos B."/>
            <person name="Baker S."/>
            <person name="Barry K."/>
            <person name="Bills G."/>
            <person name="Bluhm B."/>
            <person name="Cannon C."/>
            <person name="Castanera R."/>
            <person name="Culley D."/>
            <person name="Daum C."/>
            <person name="Ezra D."/>
            <person name="Gonzalez J."/>
            <person name="Henrissat B."/>
            <person name="Kuo A."/>
            <person name="Liang C."/>
            <person name="Lipzen A."/>
            <person name="Lutzoni F."/>
            <person name="Magnuson J."/>
            <person name="Mondo S."/>
            <person name="Nolan M."/>
            <person name="Ohm R."/>
            <person name="Pangilinan J."/>
            <person name="Park H.-J."/>
            <person name="Ramirez L."/>
            <person name="Alfaro M."/>
            <person name="Sun H."/>
            <person name="Tritt A."/>
            <person name="Yoshinaga Y."/>
            <person name="Zwiers L.-H."/>
            <person name="Turgeon B."/>
            <person name="Goodwin S."/>
            <person name="Spatafora J."/>
            <person name="Crous P."/>
            <person name="Grigoriev I."/>
        </authorList>
    </citation>
    <scope>NUCLEOTIDE SEQUENCE</scope>
    <source>
        <strain evidence="4">CBS 116435</strain>
    </source>
</reference>
<accession>A0A9P4QAK2</accession>
<dbReference type="InterPro" id="IPR029069">
    <property type="entry name" value="HotDog_dom_sf"/>
</dbReference>
<dbReference type="InterPro" id="IPR039298">
    <property type="entry name" value="ACOT13"/>
</dbReference>
<name>A0A9P4QAK2_9PEZI</name>
<evidence type="ECO:0000256" key="1">
    <source>
        <dbReference type="ARBA" id="ARBA00008324"/>
    </source>
</evidence>
<protein>
    <recommendedName>
        <fullName evidence="3">Thioesterase domain-containing protein</fullName>
    </recommendedName>
</protein>
<dbReference type="InterPro" id="IPR006683">
    <property type="entry name" value="Thioestr_dom"/>
</dbReference>
<dbReference type="GO" id="GO:0047617">
    <property type="term" value="F:fatty acyl-CoA hydrolase activity"/>
    <property type="evidence" value="ECO:0007669"/>
    <property type="project" value="InterPro"/>
</dbReference>
<organism evidence="4 5">
    <name type="scientific">Polychaeton citri CBS 116435</name>
    <dbReference type="NCBI Taxonomy" id="1314669"/>
    <lineage>
        <taxon>Eukaryota</taxon>
        <taxon>Fungi</taxon>
        <taxon>Dikarya</taxon>
        <taxon>Ascomycota</taxon>
        <taxon>Pezizomycotina</taxon>
        <taxon>Dothideomycetes</taxon>
        <taxon>Dothideomycetidae</taxon>
        <taxon>Capnodiales</taxon>
        <taxon>Capnodiaceae</taxon>
        <taxon>Polychaeton</taxon>
    </lineage>
</organism>
<dbReference type="Pfam" id="PF03061">
    <property type="entry name" value="4HBT"/>
    <property type="match status" value="1"/>
</dbReference>
<dbReference type="OrthoDB" id="2831072at2759"/>
<dbReference type="AlphaFoldDB" id="A0A9P4QAK2"/>
<evidence type="ECO:0000313" key="5">
    <source>
        <dbReference type="Proteomes" id="UP000799441"/>
    </source>
</evidence>
<feature type="domain" description="Thioesterase" evidence="3">
    <location>
        <begin position="73"/>
        <end position="151"/>
    </location>
</feature>
<dbReference type="PANTHER" id="PTHR21660:SF1">
    <property type="entry name" value="ACYL-COENZYME A THIOESTERASE 13"/>
    <property type="match status" value="1"/>
</dbReference>
<dbReference type="CDD" id="cd03443">
    <property type="entry name" value="PaaI_thioesterase"/>
    <property type="match status" value="1"/>
</dbReference>
<dbReference type="PANTHER" id="PTHR21660">
    <property type="entry name" value="THIOESTERASE SUPERFAMILY MEMBER-RELATED"/>
    <property type="match status" value="1"/>
</dbReference>
<gene>
    <name evidence="4" type="ORF">K431DRAFT_283866</name>
</gene>
<evidence type="ECO:0000256" key="2">
    <source>
        <dbReference type="ARBA" id="ARBA00022801"/>
    </source>
</evidence>
<keyword evidence="5" id="KW-1185">Reference proteome</keyword>
<evidence type="ECO:0000259" key="3">
    <source>
        <dbReference type="Pfam" id="PF03061"/>
    </source>
</evidence>
<dbReference type="Proteomes" id="UP000799441">
    <property type="component" value="Unassembled WGS sequence"/>
</dbReference>
<dbReference type="EMBL" id="MU003782">
    <property type="protein sequence ID" value="KAF2722440.1"/>
    <property type="molecule type" value="Genomic_DNA"/>
</dbReference>
<keyword evidence="2" id="KW-0378">Hydrolase</keyword>
<sequence>MAFTEGTVQEIRELTPKQRLEEVLKRAQDSDDFFMLKWLRSGITIKNAEALSPTHCKATFVFKVDNFYGNRSGNLHGGAASAMYDILTTMVLAAMTENGDIWINGGVSRSLDVTYIRPAPEGEVLECSCEIVSAAKRLALMKAEMRRQSDGAVVSTCKHDKASVQIKRSIKL</sequence>
<comment type="caution">
    <text evidence="4">The sequence shown here is derived from an EMBL/GenBank/DDBJ whole genome shotgun (WGS) entry which is preliminary data.</text>
</comment>
<proteinExistence type="inferred from homology"/>
<dbReference type="Gene3D" id="3.10.129.10">
    <property type="entry name" value="Hotdog Thioesterase"/>
    <property type="match status" value="1"/>
</dbReference>
<comment type="similarity">
    <text evidence="1">Belongs to the thioesterase PaaI family.</text>
</comment>